<dbReference type="SUPFAM" id="SSF55785">
    <property type="entry name" value="PYP-like sensor domain (PAS domain)"/>
    <property type="match status" value="1"/>
</dbReference>
<keyword evidence="5" id="KW-0472">Membrane</keyword>
<sequence length="800" mass="90072">MDAALKKEYLIIPLVFVLISAVVAGYNVYVIVDVQKKHIFELLSHQVDISSRNLQGFADEFEEDVQYALATIPFHKLLTRERTDYDLINPVRRFYSKYQNILSSIQVFNASDFRELYNSEDNYFFISEIRKNDSPRVAVDGTVYDLEKDTLHFFSDIRKDGKKVGTIEIRMDFPRIIYNELIKSNISREFWPWCVDMDAKIITFLVDQRAVVESKRQVDGIKSIVDDIAANYLGEQIHTISLGGEKMRVLSAYYPISIFGEQVGVVLSVCEDEWLAGVKMKMAAIIGSFLLIIVLVIVVFLFILWQRIAAELKLKKSEAKITKIFQNIQAGVLIIDRKRRTIEFANELAAGMAGTVASDLIGKSCHPQFCPNETGACPIMDNGEEIHRSESVILTVYGEQRNILKTVIPLEYEGRESLLETFVDITDLKKQTALAHDLAEKAAAANRAKSQFLANMSHEFRTPMNHIIGMSYLALDTQLTSEQQSYLRTIIEASEALMVILNSVLDYARIDTGKMQVKKAAFQFSEIMSQVKDHILSEFLGQKKLKVLFYFDSKIPESLLGDGPKLKQVLFHLAENAVKFTESGDVVIKVLLEKQTHRKVRLYFSVKDTGIGICADQLDFLFDAFTQADTSTTRKYGGTGLGLAISQRLIELMAGTLAVQSTPGTGSEFSFSVEFEVERVAVKNEAPAVLAEDGCKMDQRACNIIGEKAGGFPIDVDTVLPLLTAFEAYLKESDLEAIGKLDEIKAALKSTSVVEVLDEVEKQLQRYDFEGALSAHYEILSAIERYSHGRSRQKTDNFDR</sequence>
<dbReference type="Gene3D" id="1.10.287.130">
    <property type="match status" value="1"/>
</dbReference>
<evidence type="ECO:0000313" key="8">
    <source>
        <dbReference type="EMBL" id="RAM00544.1"/>
    </source>
</evidence>
<dbReference type="SUPFAM" id="SSF55874">
    <property type="entry name" value="ATPase domain of HSP90 chaperone/DNA topoisomerase II/histidine kinase"/>
    <property type="match status" value="1"/>
</dbReference>
<dbReference type="CDD" id="cd16922">
    <property type="entry name" value="HATPase_EvgS-ArcB-TorS-like"/>
    <property type="match status" value="1"/>
</dbReference>
<dbReference type="SMART" id="SM00387">
    <property type="entry name" value="HATPase_c"/>
    <property type="match status" value="1"/>
</dbReference>
<dbReference type="PROSITE" id="PS50109">
    <property type="entry name" value="HIS_KIN"/>
    <property type="match status" value="1"/>
</dbReference>
<reference evidence="8 9" key="1">
    <citation type="submission" date="2018-06" db="EMBL/GenBank/DDBJ databases">
        <title>Complete Genome Sequence of Desulfobacter hydrogenophilus (DSM3380).</title>
        <authorList>
            <person name="Marietou A."/>
            <person name="Schreiber L."/>
            <person name="Marshall I."/>
            <person name="Jorgensen B."/>
        </authorList>
    </citation>
    <scope>NUCLEOTIDE SEQUENCE [LARGE SCALE GENOMIC DNA]</scope>
    <source>
        <strain evidence="8 9">DSM 3380</strain>
    </source>
</reference>
<evidence type="ECO:0000256" key="2">
    <source>
        <dbReference type="ARBA" id="ARBA00012438"/>
    </source>
</evidence>
<dbReference type="EC" id="2.7.13.3" evidence="2"/>
<dbReference type="InterPro" id="IPR005467">
    <property type="entry name" value="His_kinase_dom"/>
</dbReference>
<dbReference type="InterPro" id="IPR035965">
    <property type="entry name" value="PAS-like_dom_sf"/>
</dbReference>
<dbReference type="PROSITE" id="PS50112">
    <property type="entry name" value="PAS"/>
    <property type="match status" value="1"/>
</dbReference>
<organism evidence="8 9">
    <name type="scientific">Desulfobacter hydrogenophilus</name>
    <dbReference type="NCBI Taxonomy" id="2291"/>
    <lineage>
        <taxon>Bacteria</taxon>
        <taxon>Pseudomonadati</taxon>
        <taxon>Thermodesulfobacteriota</taxon>
        <taxon>Desulfobacteria</taxon>
        <taxon>Desulfobacterales</taxon>
        <taxon>Desulfobacteraceae</taxon>
        <taxon>Desulfobacter</taxon>
    </lineage>
</organism>
<dbReference type="CDD" id="cd00082">
    <property type="entry name" value="HisKA"/>
    <property type="match status" value="1"/>
</dbReference>
<dbReference type="PANTHER" id="PTHR45339">
    <property type="entry name" value="HYBRID SIGNAL TRANSDUCTION HISTIDINE KINASE J"/>
    <property type="match status" value="1"/>
</dbReference>
<evidence type="ECO:0000313" key="9">
    <source>
        <dbReference type="Proteomes" id="UP000248798"/>
    </source>
</evidence>
<dbReference type="Pfam" id="PF02518">
    <property type="entry name" value="HATPase_c"/>
    <property type="match status" value="1"/>
</dbReference>
<dbReference type="Proteomes" id="UP000248798">
    <property type="component" value="Unassembled WGS sequence"/>
</dbReference>
<dbReference type="InterPro" id="IPR000014">
    <property type="entry name" value="PAS"/>
</dbReference>
<dbReference type="InterPro" id="IPR036097">
    <property type="entry name" value="HisK_dim/P_sf"/>
</dbReference>
<evidence type="ECO:0000259" key="7">
    <source>
        <dbReference type="PROSITE" id="PS50112"/>
    </source>
</evidence>
<comment type="catalytic activity">
    <reaction evidence="1">
        <text>ATP + protein L-histidine = ADP + protein N-phospho-L-histidine.</text>
        <dbReference type="EC" id="2.7.13.3"/>
    </reaction>
</comment>
<gene>
    <name evidence="8" type="ORF">DO021_18370</name>
</gene>
<dbReference type="SMART" id="SM00388">
    <property type="entry name" value="HisKA"/>
    <property type="match status" value="1"/>
</dbReference>
<dbReference type="InterPro" id="IPR003661">
    <property type="entry name" value="HisK_dim/P_dom"/>
</dbReference>
<feature type="domain" description="PAS" evidence="7">
    <location>
        <begin position="317"/>
        <end position="364"/>
    </location>
</feature>
<dbReference type="GO" id="GO:0000155">
    <property type="term" value="F:phosphorelay sensor kinase activity"/>
    <property type="evidence" value="ECO:0007669"/>
    <property type="project" value="InterPro"/>
</dbReference>
<dbReference type="AlphaFoldDB" id="A0A328F7D6"/>
<evidence type="ECO:0000256" key="5">
    <source>
        <dbReference type="SAM" id="Phobius"/>
    </source>
</evidence>
<dbReference type="Gene3D" id="3.30.450.20">
    <property type="entry name" value="PAS domain"/>
    <property type="match status" value="1"/>
</dbReference>
<dbReference type="InterPro" id="IPR036890">
    <property type="entry name" value="HATPase_C_sf"/>
</dbReference>
<feature type="transmembrane region" description="Helical" evidence="5">
    <location>
        <begin position="283"/>
        <end position="305"/>
    </location>
</feature>
<accession>A0A328F7D6</accession>
<keyword evidence="3" id="KW-0597">Phosphoprotein</keyword>
<name>A0A328F7D6_9BACT</name>
<keyword evidence="5" id="KW-0812">Transmembrane</keyword>
<dbReference type="InterPro" id="IPR004358">
    <property type="entry name" value="Sig_transdc_His_kin-like_C"/>
</dbReference>
<evidence type="ECO:0000256" key="3">
    <source>
        <dbReference type="ARBA" id="ARBA00022553"/>
    </source>
</evidence>
<dbReference type="Pfam" id="PF13188">
    <property type="entry name" value="PAS_8"/>
    <property type="match status" value="1"/>
</dbReference>
<dbReference type="PRINTS" id="PR00344">
    <property type="entry name" value="BCTRLSENSOR"/>
</dbReference>
<evidence type="ECO:0000256" key="4">
    <source>
        <dbReference type="ARBA" id="ARBA00023012"/>
    </source>
</evidence>
<evidence type="ECO:0000256" key="1">
    <source>
        <dbReference type="ARBA" id="ARBA00000085"/>
    </source>
</evidence>
<dbReference type="FunFam" id="3.30.565.10:FF:000010">
    <property type="entry name" value="Sensor histidine kinase RcsC"/>
    <property type="match status" value="1"/>
</dbReference>
<keyword evidence="5" id="KW-1133">Transmembrane helix</keyword>
<dbReference type="SUPFAM" id="SSF47384">
    <property type="entry name" value="Homodimeric domain of signal transducing histidine kinase"/>
    <property type="match status" value="1"/>
</dbReference>
<feature type="domain" description="Histidine kinase" evidence="6">
    <location>
        <begin position="455"/>
        <end position="677"/>
    </location>
</feature>
<dbReference type="Gene3D" id="3.30.565.10">
    <property type="entry name" value="Histidine kinase-like ATPase, C-terminal domain"/>
    <property type="match status" value="1"/>
</dbReference>
<comment type="caution">
    <text evidence="8">The sequence shown here is derived from an EMBL/GenBank/DDBJ whole genome shotgun (WGS) entry which is preliminary data.</text>
</comment>
<proteinExistence type="predicted"/>
<dbReference type="PANTHER" id="PTHR45339:SF1">
    <property type="entry name" value="HYBRID SIGNAL TRANSDUCTION HISTIDINE KINASE J"/>
    <property type="match status" value="1"/>
</dbReference>
<feature type="transmembrane region" description="Helical" evidence="5">
    <location>
        <begin position="12"/>
        <end position="32"/>
    </location>
</feature>
<keyword evidence="4" id="KW-0902">Two-component regulatory system</keyword>
<protein>
    <recommendedName>
        <fullName evidence="2">histidine kinase</fullName>
        <ecNumber evidence="2">2.7.13.3</ecNumber>
    </recommendedName>
</protein>
<dbReference type="EMBL" id="QLNI01000044">
    <property type="protein sequence ID" value="RAM00544.1"/>
    <property type="molecule type" value="Genomic_DNA"/>
</dbReference>
<dbReference type="InterPro" id="IPR003594">
    <property type="entry name" value="HATPase_dom"/>
</dbReference>
<evidence type="ECO:0000259" key="6">
    <source>
        <dbReference type="PROSITE" id="PS50109"/>
    </source>
</evidence>
<dbReference type="Pfam" id="PF00512">
    <property type="entry name" value="HisKA"/>
    <property type="match status" value="1"/>
</dbReference>